<comment type="caution">
    <text evidence="1">The sequence shown here is derived from an EMBL/GenBank/DDBJ whole genome shotgun (WGS) entry which is preliminary data.</text>
</comment>
<organism evidence="1 2">
    <name type="scientific">Durusdinium trenchii</name>
    <dbReference type="NCBI Taxonomy" id="1381693"/>
    <lineage>
        <taxon>Eukaryota</taxon>
        <taxon>Sar</taxon>
        <taxon>Alveolata</taxon>
        <taxon>Dinophyceae</taxon>
        <taxon>Suessiales</taxon>
        <taxon>Symbiodiniaceae</taxon>
        <taxon>Durusdinium</taxon>
    </lineage>
</organism>
<dbReference type="Proteomes" id="UP001642464">
    <property type="component" value="Unassembled WGS sequence"/>
</dbReference>
<evidence type="ECO:0000313" key="2">
    <source>
        <dbReference type="Proteomes" id="UP001642464"/>
    </source>
</evidence>
<keyword evidence="2" id="KW-1185">Reference proteome</keyword>
<sequence>MGASNPCDLNMLGVPQALLQRKIQAVERRCSTASTHQEAGIFITCNFKNCSAAAALLYFCHGPLLLTPNFGIQSALFTSWSLPDSSYPDHMPFEQSTDFFCEHPSLLEERCQSRGICITTT</sequence>
<gene>
    <name evidence="1" type="ORF">SCF082_LOCUS46767</name>
</gene>
<protein>
    <submittedName>
        <fullName evidence="1">Uncharacterized protein</fullName>
    </submittedName>
</protein>
<evidence type="ECO:0000313" key="1">
    <source>
        <dbReference type="EMBL" id="CAK9099892.1"/>
    </source>
</evidence>
<name>A0ABP0RL16_9DINO</name>
<accession>A0ABP0RL16</accession>
<dbReference type="EMBL" id="CAXAMM010041540">
    <property type="protein sequence ID" value="CAK9099892.1"/>
    <property type="molecule type" value="Genomic_DNA"/>
</dbReference>
<proteinExistence type="predicted"/>
<reference evidence="1 2" key="1">
    <citation type="submission" date="2024-02" db="EMBL/GenBank/DDBJ databases">
        <authorList>
            <person name="Chen Y."/>
            <person name="Shah S."/>
            <person name="Dougan E. K."/>
            <person name="Thang M."/>
            <person name="Chan C."/>
        </authorList>
    </citation>
    <scope>NUCLEOTIDE SEQUENCE [LARGE SCALE GENOMIC DNA]</scope>
</reference>